<sequence>MYFAPNYKNLQIPTVMKQLTLLFFTLFFCGYSYAQVGIGTTNPDPSSMLDIQSDSQGLLAPRMDTAARNAIANPAESLLVFDTDEDAFYYYDTAGTKWVKLLTNNVERDNYVLVKDETDFPTSGTLDENTYYEINGTITLTKSINLNNAYVSGMDANEDILSFPGGTVFKGTTTGGSIRNVTLKGDKAFEITGPGITQGSLLVQNTIIDGMSTSVGSISGFGLYFGNIVQFKGNKGGITYSNIGNLLLNNQAWLDTNEGTFETFSGNFGLIEKVSGFSSVNGGDVALDVSDASLNVTTGVLQGTVFSGGGDFVSGYAAANTYPGYNFSVDWEVNAPGIPRESDDVGNASMYYQGTAASTTLNSNGTKISVSTTASNLLRFSHGNNELIYKGKEERVFDISGSLSYNSSGVPELVFYILKKTTSGNSALNNTKVFSKGSTGFFTDSGTLAIPLTGTVSLKPDESIEVWVQGGNSSSSINIRSLNLSIN</sequence>
<evidence type="ECO:0000313" key="1">
    <source>
        <dbReference type="EMBL" id="PVW14304.1"/>
    </source>
</evidence>
<name>A0A2U0HZM3_9FLAO</name>
<proteinExistence type="predicted"/>
<reference evidence="1 2" key="1">
    <citation type="submission" date="2018-04" db="EMBL/GenBank/DDBJ databases">
        <title>Marixanthomonas spongiae HN-E44 sp. nov., isolated from a marine sponge.</title>
        <authorList>
            <person name="Luo L."/>
            <person name="Zhuang L."/>
        </authorList>
    </citation>
    <scope>NUCLEOTIDE SEQUENCE [LARGE SCALE GENOMIC DNA]</scope>
    <source>
        <strain evidence="1 2">HN-E44</strain>
    </source>
</reference>
<keyword evidence="2" id="KW-1185">Reference proteome</keyword>
<accession>A0A2U0HZM3</accession>
<evidence type="ECO:0000313" key="2">
    <source>
        <dbReference type="Proteomes" id="UP000245962"/>
    </source>
</evidence>
<comment type="caution">
    <text evidence="1">The sequence shown here is derived from an EMBL/GenBank/DDBJ whole genome shotgun (WGS) entry which is preliminary data.</text>
</comment>
<gene>
    <name evidence="1" type="ORF">DDV96_10910</name>
</gene>
<dbReference type="EMBL" id="QEHR01000006">
    <property type="protein sequence ID" value="PVW14304.1"/>
    <property type="molecule type" value="Genomic_DNA"/>
</dbReference>
<evidence type="ECO:0008006" key="3">
    <source>
        <dbReference type="Google" id="ProtNLM"/>
    </source>
</evidence>
<dbReference type="AlphaFoldDB" id="A0A2U0HZM3"/>
<organism evidence="1 2">
    <name type="scientific">Marixanthomonas spongiae</name>
    <dbReference type="NCBI Taxonomy" id="2174845"/>
    <lineage>
        <taxon>Bacteria</taxon>
        <taxon>Pseudomonadati</taxon>
        <taxon>Bacteroidota</taxon>
        <taxon>Flavobacteriia</taxon>
        <taxon>Flavobacteriales</taxon>
        <taxon>Flavobacteriaceae</taxon>
        <taxon>Marixanthomonas</taxon>
    </lineage>
</organism>
<protein>
    <recommendedName>
        <fullName evidence="3">Cell wall anchor protein</fullName>
    </recommendedName>
</protein>
<dbReference type="Proteomes" id="UP000245962">
    <property type="component" value="Unassembled WGS sequence"/>
</dbReference>